<organism evidence="1 2">
    <name type="scientific">Dermacentor silvarum</name>
    <name type="common">Tick</name>
    <dbReference type="NCBI Taxonomy" id="543639"/>
    <lineage>
        <taxon>Eukaryota</taxon>
        <taxon>Metazoa</taxon>
        <taxon>Ecdysozoa</taxon>
        <taxon>Arthropoda</taxon>
        <taxon>Chelicerata</taxon>
        <taxon>Arachnida</taxon>
        <taxon>Acari</taxon>
        <taxon>Parasitiformes</taxon>
        <taxon>Ixodida</taxon>
        <taxon>Ixodoidea</taxon>
        <taxon>Ixodidae</taxon>
        <taxon>Rhipicephalinae</taxon>
        <taxon>Dermacentor</taxon>
    </lineage>
</organism>
<gene>
    <name evidence="1" type="ORF">HPB49_024788</name>
</gene>
<dbReference type="EMBL" id="CM023470">
    <property type="protein sequence ID" value="KAH7981495.1"/>
    <property type="molecule type" value="Genomic_DNA"/>
</dbReference>
<accession>A0ACB8E406</accession>
<sequence>MTSPVASSPLTHNGAPGSPGSASTWPRPDSPPMSSPEVLREAQRIVWAIEAMASTPLVDMQDISLVDVSIDSTENIPGGTVRRRLFADDEEPATSNNPFQCPVFALQEAPSSPAGDLVATPESPMMSPSMVIREAERIVLELEALATTPLVDTSPISLIDFDDDDLPTKSKVRRKLFEDEPAETTDNSVREEGPKQLTEHHSATGNSGCSLLTSEAAADWSLVGDARPHEDYLNEERAAPAAQGDEPSVLLACEEDGKVSAPPCDSAPAAVEEGDCNADDH</sequence>
<evidence type="ECO:0000313" key="2">
    <source>
        <dbReference type="Proteomes" id="UP000821865"/>
    </source>
</evidence>
<comment type="caution">
    <text evidence="1">The sequence shown here is derived from an EMBL/GenBank/DDBJ whole genome shotgun (WGS) entry which is preliminary data.</text>
</comment>
<proteinExistence type="predicted"/>
<dbReference type="Proteomes" id="UP000821865">
    <property type="component" value="Chromosome 1"/>
</dbReference>
<protein>
    <submittedName>
        <fullName evidence="1">Uncharacterized protein</fullName>
    </submittedName>
</protein>
<keyword evidence="2" id="KW-1185">Reference proteome</keyword>
<reference evidence="1" key="1">
    <citation type="submission" date="2020-05" db="EMBL/GenBank/DDBJ databases">
        <title>Large-scale comparative analyses of tick genomes elucidate their genetic diversity and vector capacities.</title>
        <authorList>
            <person name="Jia N."/>
            <person name="Wang J."/>
            <person name="Shi W."/>
            <person name="Du L."/>
            <person name="Sun Y."/>
            <person name="Zhan W."/>
            <person name="Jiang J."/>
            <person name="Wang Q."/>
            <person name="Zhang B."/>
            <person name="Ji P."/>
            <person name="Sakyi L.B."/>
            <person name="Cui X."/>
            <person name="Yuan T."/>
            <person name="Jiang B."/>
            <person name="Yang W."/>
            <person name="Lam T.T.-Y."/>
            <person name="Chang Q."/>
            <person name="Ding S."/>
            <person name="Wang X."/>
            <person name="Zhu J."/>
            <person name="Ruan X."/>
            <person name="Zhao L."/>
            <person name="Wei J."/>
            <person name="Que T."/>
            <person name="Du C."/>
            <person name="Cheng J."/>
            <person name="Dai P."/>
            <person name="Han X."/>
            <person name="Huang E."/>
            <person name="Gao Y."/>
            <person name="Liu J."/>
            <person name="Shao H."/>
            <person name="Ye R."/>
            <person name="Li L."/>
            <person name="Wei W."/>
            <person name="Wang X."/>
            <person name="Wang C."/>
            <person name="Yang T."/>
            <person name="Huo Q."/>
            <person name="Li W."/>
            <person name="Guo W."/>
            <person name="Chen H."/>
            <person name="Zhou L."/>
            <person name="Ni X."/>
            <person name="Tian J."/>
            <person name="Zhou Y."/>
            <person name="Sheng Y."/>
            <person name="Liu T."/>
            <person name="Pan Y."/>
            <person name="Xia L."/>
            <person name="Li J."/>
            <person name="Zhao F."/>
            <person name="Cao W."/>
        </authorList>
    </citation>
    <scope>NUCLEOTIDE SEQUENCE</scope>
    <source>
        <strain evidence="1">Dsil-2018</strain>
    </source>
</reference>
<name>A0ACB8E406_DERSI</name>
<evidence type="ECO:0000313" key="1">
    <source>
        <dbReference type="EMBL" id="KAH7981495.1"/>
    </source>
</evidence>